<proteinExistence type="predicted"/>
<name>A0A375CJQ0_9BURK</name>
<dbReference type="InterPro" id="IPR011322">
    <property type="entry name" value="N-reg_PII-like_a/b"/>
</dbReference>
<accession>A0A375CJQ0</accession>
<feature type="region of interest" description="Disordered" evidence="1">
    <location>
        <begin position="74"/>
        <end position="126"/>
    </location>
</feature>
<sequence>MMTYPDSALLIVQPCVVKEAPMSTICVIAIVPSELLEKLEKRLATVHAPGLTATKVKGYGEYRNFFSSDLTTRAHQDRDLRGGKRRRGHHQSDHRGRTIHRARRRDCGGNRRREVLASTRSPGSVSGYSRMTRIGWCVGCRRG</sequence>
<comment type="caution">
    <text evidence="2">The sequence shown here is derived from an EMBL/GenBank/DDBJ whole genome shotgun (WGS) entry which is preliminary data.</text>
</comment>
<dbReference type="EMBL" id="OFSQ01000040">
    <property type="protein sequence ID" value="SOY73398.1"/>
    <property type="molecule type" value="Genomic_DNA"/>
</dbReference>
<evidence type="ECO:0000313" key="2">
    <source>
        <dbReference type="EMBL" id="SOY73398.1"/>
    </source>
</evidence>
<gene>
    <name evidence="2" type="ORF">CBM2587_P20034</name>
</gene>
<protein>
    <submittedName>
        <fullName evidence="2">Uncharacterized protein</fullName>
    </submittedName>
</protein>
<reference evidence="2" key="1">
    <citation type="submission" date="2018-01" db="EMBL/GenBank/DDBJ databases">
        <authorList>
            <person name="Clerissi C."/>
        </authorList>
    </citation>
    <scope>NUCLEOTIDE SEQUENCE</scope>
    <source>
        <strain evidence="2">Cupriavidus sp. LMG 19464</strain>
    </source>
</reference>
<dbReference type="AlphaFoldDB" id="A0A375CJQ0"/>
<dbReference type="Proteomes" id="UP000256780">
    <property type="component" value="Plasmid CBM2587_p"/>
</dbReference>
<feature type="compositionally biased region" description="Basic and acidic residues" evidence="1">
    <location>
        <begin position="105"/>
        <end position="115"/>
    </location>
</feature>
<dbReference type="SUPFAM" id="SSF54913">
    <property type="entry name" value="GlnB-like"/>
    <property type="match status" value="1"/>
</dbReference>
<organism evidence="2">
    <name type="scientific">Cupriavidus taiwanensis</name>
    <dbReference type="NCBI Taxonomy" id="164546"/>
    <lineage>
        <taxon>Bacteria</taxon>
        <taxon>Pseudomonadati</taxon>
        <taxon>Pseudomonadota</taxon>
        <taxon>Betaproteobacteria</taxon>
        <taxon>Burkholderiales</taxon>
        <taxon>Burkholderiaceae</taxon>
        <taxon>Cupriavidus</taxon>
    </lineage>
</organism>
<evidence type="ECO:0000256" key="1">
    <source>
        <dbReference type="SAM" id="MobiDB-lite"/>
    </source>
</evidence>